<dbReference type="Gene3D" id="3.40.50.1000">
    <property type="entry name" value="HAD superfamily/HAD-like"/>
    <property type="match status" value="1"/>
</dbReference>
<reference evidence="2 3" key="1">
    <citation type="submission" date="2019-02" db="EMBL/GenBank/DDBJ databases">
        <title>Investigation of anaerobic lignin degradation for improved lignocellulosic biofuels.</title>
        <authorList>
            <person name="Deangelis K."/>
        </authorList>
    </citation>
    <scope>NUCLEOTIDE SEQUENCE [LARGE SCALE GENOMIC DNA]</scope>
    <source>
        <strain evidence="2 3">159R</strain>
    </source>
</reference>
<accession>A0A4R1NJV8</accession>
<dbReference type="Proteomes" id="UP000294555">
    <property type="component" value="Unassembled WGS sequence"/>
</dbReference>
<dbReference type="GO" id="GO:0050308">
    <property type="term" value="F:sugar-phosphatase activity"/>
    <property type="evidence" value="ECO:0007669"/>
    <property type="project" value="TreeGrafter"/>
</dbReference>
<name>A0A4R1NJV8_9GAMM</name>
<evidence type="ECO:0000313" key="3">
    <source>
        <dbReference type="Proteomes" id="UP000294555"/>
    </source>
</evidence>
<evidence type="ECO:0000256" key="1">
    <source>
        <dbReference type="ARBA" id="ARBA00022723"/>
    </source>
</evidence>
<dbReference type="Pfam" id="PF00702">
    <property type="entry name" value="Hydrolase"/>
    <property type="match status" value="1"/>
</dbReference>
<sequence>MISIEAKAVLLDMDGTLVESTHNVELIWTQWCRDNGIPPERVLAICHGVRSRDIIRQVAPHLDLERHIALLDELEISHFAGVSALPGAAGFLRDIGPLPWAVVTSASRRVALHKLAACGLRVPAILIGSQDVVLGKPDAEPYLLAARRLGIDPGDCLVFEDAPAGIASALAAGCRAVQVGGEQACYGAVEGIIQSWRQISVASLADGAIRLALSPPAG</sequence>
<keyword evidence="3" id="KW-1185">Reference proteome</keyword>
<dbReference type="SFLD" id="SFLDS00003">
    <property type="entry name" value="Haloacid_Dehalogenase"/>
    <property type="match status" value="1"/>
</dbReference>
<dbReference type="AlphaFoldDB" id="A0A4R1NJV8"/>
<protein>
    <submittedName>
        <fullName evidence="2">Sugar-phosphatase</fullName>
    </submittedName>
</protein>
<dbReference type="Gene3D" id="1.10.150.240">
    <property type="entry name" value="Putative phosphatase, domain 2"/>
    <property type="match status" value="1"/>
</dbReference>
<dbReference type="RefSeq" id="WP_132923277.1">
    <property type="nucleotide sequence ID" value="NZ_SJOI01000001.1"/>
</dbReference>
<dbReference type="InterPro" id="IPR023198">
    <property type="entry name" value="PGP-like_dom2"/>
</dbReference>
<keyword evidence="1" id="KW-0479">Metal-binding</keyword>
<dbReference type="InterPro" id="IPR023214">
    <property type="entry name" value="HAD_sf"/>
</dbReference>
<dbReference type="GO" id="GO:0046872">
    <property type="term" value="F:metal ion binding"/>
    <property type="evidence" value="ECO:0007669"/>
    <property type="project" value="UniProtKB-KW"/>
</dbReference>
<dbReference type="SFLD" id="SFLDG01129">
    <property type="entry name" value="C1.5:_HAD__Beta-PGM__Phosphata"/>
    <property type="match status" value="1"/>
</dbReference>
<comment type="caution">
    <text evidence="2">The sequence shown here is derived from an EMBL/GenBank/DDBJ whole genome shotgun (WGS) entry which is preliminary data.</text>
</comment>
<evidence type="ECO:0000313" key="2">
    <source>
        <dbReference type="EMBL" id="TCL04490.1"/>
    </source>
</evidence>
<dbReference type="NCBIfam" id="TIGR01509">
    <property type="entry name" value="HAD-SF-IA-v3"/>
    <property type="match status" value="1"/>
</dbReference>
<proteinExistence type="predicted"/>
<gene>
    <name evidence="2" type="ORF">EZJ58_2614</name>
</gene>
<dbReference type="InterPro" id="IPR051806">
    <property type="entry name" value="HAD-like_SPP"/>
</dbReference>
<dbReference type="PANTHER" id="PTHR43481:SF4">
    <property type="entry name" value="GLYCEROL-1-PHOSPHATE PHOSPHOHYDROLASE 1-RELATED"/>
    <property type="match status" value="1"/>
</dbReference>
<dbReference type="InterPro" id="IPR006439">
    <property type="entry name" value="HAD-SF_hydro_IA"/>
</dbReference>
<organism evidence="2 3">
    <name type="scientific">Sodalis ligni</name>
    <dbReference type="NCBI Taxonomy" id="2697027"/>
    <lineage>
        <taxon>Bacteria</taxon>
        <taxon>Pseudomonadati</taxon>
        <taxon>Pseudomonadota</taxon>
        <taxon>Gammaproteobacteria</taxon>
        <taxon>Enterobacterales</taxon>
        <taxon>Bruguierivoracaceae</taxon>
        <taxon>Sodalis</taxon>
    </lineage>
</organism>
<dbReference type="PANTHER" id="PTHR43481">
    <property type="entry name" value="FRUCTOSE-1-PHOSPHATE PHOSPHATASE"/>
    <property type="match status" value="1"/>
</dbReference>
<dbReference type="InterPro" id="IPR036412">
    <property type="entry name" value="HAD-like_sf"/>
</dbReference>
<dbReference type="EMBL" id="SJOI01000001">
    <property type="protein sequence ID" value="TCL04490.1"/>
    <property type="molecule type" value="Genomic_DNA"/>
</dbReference>
<dbReference type="SUPFAM" id="SSF56784">
    <property type="entry name" value="HAD-like"/>
    <property type="match status" value="1"/>
</dbReference>
<dbReference type="OrthoDB" id="9800058at2"/>